<feature type="binding site" evidence="17">
    <location>
        <position position="66"/>
    </location>
    <ligand>
        <name>Mg(2+)</name>
        <dbReference type="ChEBI" id="CHEBI:18420"/>
        <label>1</label>
    </ligand>
</feature>
<evidence type="ECO:0000256" key="12">
    <source>
        <dbReference type="ARBA" id="ARBA00023136"/>
    </source>
</evidence>
<evidence type="ECO:0000256" key="18">
    <source>
        <dbReference type="RuleBase" id="RU003750"/>
    </source>
</evidence>
<dbReference type="InterPro" id="IPR043130">
    <property type="entry name" value="CDP-OH_PTrfase_TM_dom"/>
</dbReference>
<comment type="pathway">
    <text evidence="2 17">Phospholipid metabolism; phosphatidylinositol phosphate biosynthesis.</text>
</comment>
<gene>
    <name evidence="19" type="ORF">HT102_02350</name>
</gene>
<feature type="transmembrane region" description="Helical" evidence="17">
    <location>
        <begin position="115"/>
        <end position="134"/>
    </location>
</feature>
<dbReference type="EC" id="2.7.8.-" evidence="17"/>
<protein>
    <recommendedName>
        <fullName evidence="14 17">Phosphatidylinositol phosphate synthase</fullName>
        <shortName evidence="17">PIP synthase</shortName>
        <ecNumber evidence="17">2.7.8.-</ecNumber>
    </recommendedName>
    <alternativeName>
        <fullName evidence="15 17">CDP-diacylglycerol--D-myo-inositol-3-phosphate 3-phosphatidyltransferase</fullName>
    </alternativeName>
</protein>
<dbReference type="Pfam" id="PF01066">
    <property type="entry name" value="CDP-OH_P_transf"/>
    <property type="match status" value="1"/>
</dbReference>
<keyword evidence="6 17" id="KW-1003">Cell membrane</keyword>
<keyword evidence="17" id="KW-0594">Phospholipid biosynthesis</keyword>
<feature type="binding site" evidence="17">
    <location>
        <position position="69"/>
    </location>
    <ligand>
        <name>Mg(2+)</name>
        <dbReference type="ChEBI" id="CHEBI:18420"/>
        <label>1</label>
    </ligand>
</feature>
<keyword evidence="7 17" id="KW-0808">Transferase</keyword>
<keyword evidence="12 17" id="KW-0472">Membrane</keyword>
<dbReference type="RefSeq" id="WP_192037784.1">
    <property type="nucleotide sequence ID" value="NZ_JACYWE010000001.1"/>
</dbReference>
<evidence type="ECO:0000256" key="8">
    <source>
        <dbReference type="ARBA" id="ARBA00022692"/>
    </source>
</evidence>
<keyword evidence="17" id="KW-0443">Lipid metabolism</keyword>
<comment type="caution">
    <text evidence="17">Lacks conserved residue(s) required for the propagation of feature annotation.</text>
</comment>
<evidence type="ECO:0000256" key="17">
    <source>
        <dbReference type="HAMAP-Rule" id="MF_02241"/>
    </source>
</evidence>
<comment type="catalytic activity">
    <reaction evidence="16 17">
        <text>a CDP-1,2-diacyl-sn-glycerol + 1D-myo-inositol 3-phosphate = a 1,2-diacyl-sn-glycero-3-phospho-(1D-myo-inositol-3-phosphate) + CMP + H(+)</text>
        <dbReference type="Rhea" id="RHEA:60504"/>
        <dbReference type="ChEBI" id="CHEBI:15378"/>
        <dbReference type="ChEBI" id="CHEBI:58088"/>
        <dbReference type="ChEBI" id="CHEBI:58332"/>
        <dbReference type="ChEBI" id="CHEBI:58401"/>
        <dbReference type="ChEBI" id="CHEBI:60377"/>
    </reaction>
</comment>
<dbReference type="Gene3D" id="1.20.120.1760">
    <property type="match status" value="1"/>
</dbReference>
<feature type="binding site" evidence="17">
    <location>
        <position position="70"/>
    </location>
    <ligand>
        <name>a CDP-1,2-diacyl-sn-glycerol</name>
        <dbReference type="ChEBI" id="CHEBI:58332"/>
    </ligand>
</feature>
<evidence type="ECO:0000256" key="13">
    <source>
        <dbReference type="ARBA" id="ARBA00023935"/>
    </source>
</evidence>
<evidence type="ECO:0000256" key="1">
    <source>
        <dbReference type="ARBA" id="ARBA00004651"/>
    </source>
</evidence>
<evidence type="ECO:0000256" key="14">
    <source>
        <dbReference type="ARBA" id="ARBA00024082"/>
    </source>
</evidence>
<dbReference type="GO" id="GO:0000287">
    <property type="term" value="F:magnesium ion binding"/>
    <property type="evidence" value="ECO:0007669"/>
    <property type="project" value="UniProtKB-UniRule"/>
</dbReference>
<dbReference type="PROSITE" id="PS00379">
    <property type="entry name" value="CDP_ALCOHOL_P_TRANSF"/>
    <property type="match status" value="1"/>
</dbReference>
<feature type="binding site" evidence="17">
    <location>
        <position position="66"/>
    </location>
    <ligand>
        <name>Mg(2+)</name>
        <dbReference type="ChEBI" id="CHEBI:18420"/>
        <label>2</label>
    </ligand>
</feature>
<comment type="catalytic activity">
    <reaction evidence="13 17">
        <text>1,2-di-(9Z-octadecenoyl)-sn-glycero-3-cytidine-5'-diphosphate + 1D-myo-inositol 3-phosphate = 1,2-di-(9Z-octadecenoyl)-sn-glycero-3-phospho-(1D-myo-inositol-3-phosphate) + CMP + H(+)</text>
        <dbReference type="Rhea" id="RHEA:61216"/>
        <dbReference type="ChEBI" id="CHEBI:15378"/>
        <dbReference type="ChEBI" id="CHEBI:58401"/>
        <dbReference type="ChEBI" id="CHEBI:60377"/>
        <dbReference type="ChEBI" id="CHEBI:85356"/>
        <dbReference type="ChEBI" id="CHEBI:144472"/>
    </reaction>
</comment>
<evidence type="ECO:0000313" key="20">
    <source>
        <dbReference type="Proteomes" id="UP000642993"/>
    </source>
</evidence>
<evidence type="ECO:0000256" key="9">
    <source>
        <dbReference type="ARBA" id="ARBA00022723"/>
    </source>
</evidence>
<evidence type="ECO:0000256" key="6">
    <source>
        <dbReference type="ARBA" id="ARBA00022475"/>
    </source>
</evidence>
<keyword evidence="11 17" id="KW-1133">Transmembrane helix</keyword>
<reference evidence="19" key="1">
    <citation type="submission" date="2020-09" db="EMBL/GenBank/DDBJ databases">
        <title>Hoyosella lacisalsi sp. nov., a halotolerant actinobacterium isolated from soil of Lake Gudzhirganskoe.</title>
        <authorList>
            <person name="Yang Q."/>
            <person name="Guo P.Y."/>
            <person name="Liu S.W."/>
            <person name="Li F.N."/>
            <person name="Sun C.H."/>
        </authorList>
    </citation>
    <scope>NUCLEOTIDE SEQUENCE</scope>
    <source>
        <strain evidence="19">G463</strain>
    </source>
</reference>
<comment type="caution">
    <text evidence="19">The sequence shown here is derived from an EMBL/GenBank/DDBJ whole genome shotgun (WGS) entry which is preliminary data.</text>
</comment>
<keyword evidence="17" id="KW-1208">Phospholipid metabolism</keyword>
<sequence length="213" mass="21842">MLSVFGRPSVSKVTAPIGRALIRAGLSPDVVTIAGTALSVAAAIILFARDQLFWGAIIISLFVLLDLVDGAMARARGGGTAFGAVLDATGDRIADGAIFGSLAWWAAYHAESPTLVIATLICLVASQVVSYAKARAEASGLRADGGLVERSDRLVIVLLGAGFTGIGVGFAIHLAMWLLVVGSIITVVQRVLVVRRSPGATTVVPFTDGGDAT</sequence>
<evidence type="ECO:0000256" key="15">
    <source>
        <dbReference type="ARBA" id="ARBA00033137"/>
    </source>
</evidence>
<accession>A0A927JBE8</accession>
<feature type="binding site" evidence="17">
    <location>
        <position position="74"/>
    </location>
    <ligand>
        <name>a CDP-1,2-diacyl-sn-glycerol</name>
        <dbReference type="ChEBI" id="CHEBI:58332"/>
    </ligand>
</feature>
<evidence type="ECO:0000256" key="10">
    <source>
        <dbReference type="ARBA" id="ARBA00022842"/>
    </source>
</evidence>
<evidence type="ECO:0000256" key="11">
    <source>
        <dbReference type="ARBA" id="ARBA00022989"/>
    </source>
</evidence>
<dbReference type="InterPro" id="IPR000462">
    <property type="entry name" value="CDP-OH_P_trans"/>
</dbReference>
<evidence type="ECO:0000256" key="3">
    <source>
        <dbReference type="ARBA" id="ARBA00005189"/>
    </source>
</evidence>
<feature type="active site" description="Proton acceptor" evidence="17">
    <location>
        <position position="91"/>
    </location>
</feature>
<keyword evidence="17" id="KW-0444">Lipid biosynthesis</keyword>
<comment type="similarity">
    <text evidence="4 17 18">Belongs to the CDP-alcohol phosphatidyltransferase class-I family.</text>
</comment>
<keyword evidence="8 17" id="KW-0812">Transmembrane</keyword>
<feature type="binding site" evidence="17">
    <location>
        <position position="80"/>
    </location>
    <ligand>
        <name>a CDP-1,2-diacyl-sn-glycerol</name>
        <dbReference type="ChEBI" id="CHEBI:58332"/>
    </ligand>
</feature>
<comment type="pathway">
    <text evidence="3">Lipid metabolism.</text>
</comment>
<dbReference type="GO" id="GO:0005886">
    <property type="term" value="C:plasma membrane"/>
    <property type="evidence" value="ECO:0007669"/>
    <property type="project" value="UniProtKB-SubCell"/>
</dbReference>
<keyword evidence="9 17" id="KW-0479">Metal-binding</keyword>
<dbReference type="Proteomes" id="UP000642993">
    <property type="component" value="Unassembled WGS sequence"/>
</dbReference>
<comment type="subunit">
    <text evidence="5 17">Homodimer.</text>
</comment>
<dbReference type="NCBIfam" id="NF045883">
    <property type="entry name" value="PIPSynth"/>
    <property type="match status" value="1"/>
</dbReference>
<feature type="binding site" evidence="17">
    <location>
        <position position="91"/>
    </location>
    <ligand>
        <name>Mg(2+)</name>
        <dbReference type="ChEBI" id="CHEBI:18420"/>
        <label>2</label>
    </ligand>
</feature>
<evidence type="ECO:0000313" key="19">
    <source>
        <dbReference type="EMBL" id="MBD8505332.1"/>
    </source>
</evidence>
<comment type="function">
    <text evidence="17">Catalyzes the conjugation of the 1'-hydroxyl group of D-myo-inositol-3-phosphate (also named L-myo-inositol-1-phosphate) with a lipid tail of cytidine diphosphate diacylglycerol (CDP-DAG), forming phosphatidylinositol phosphate (PIP) and CMP. PIP is a precursor of phosphatidylinositol (PI) which is an essential lipid required for cell wall formation.</text>
</comment>
<keyword evidence="20" id="KW-1185">Reference proteome</keyword>
<feature type="binding site" evidence="17">
    <location>
        <position position="87"/>
    </location>
    <ligand>
        <name>Mg(2+)</name>
        <dbReference type="ChEBI" id="CHEBI:18420"/>
        <label>1</label>
    </ligand>
</feature>
<dbReference type="EMBL" id="JACYWE010000001">
    <property type="protein sequence ID" value="MBD8505332.1"/>
    <property type="molecule type" value="Genomic_DNA"/>
</dbReference>
<comment type="cofactor">
    <cofactor evidence="17">
        <name>Mg(2+)</name>
        <dbReference type="ChEBI" id="CHEBI:18420"/>
    </cofactor>
    <text evidence="17">Contains a di-nuclear catalytic Mg(2+) center.</text>
</comment>
<feature type="transmembrane region" description="Helical" evidence="17">
    <location>
        <begin position="21"/>
        <end position="46"/>
    </location>
</feature>
<organism evidence="19 20">
    <name type="scientific">Lolliginicoccus lacisalsi</name>
    <dbReference type="NCBI Taxonomy" id="2742202"/>
    <lineage>
        <taxon>Bacteria</taxon>
        <taxon>Bacillati</taxon>
        <taxon>Actinomycetota</taxon>
        <taxon>Actinomycetes</taxon>
        <taxon>Mycobacteriales</taxon>
        <taxon>Hoyosellaceae</taxon>
        <taxon>Lolliginicoccus</taxon>
    </lineage>
</organism>
<evidence type="ECO:0000256" key="7">
    <source>
        <dbReference type="ARBA" id="ARBA00022679"/>
    </source>
</evidence>
<comment type="subcellular location">
    <subcellularLocation>
        <location evidence="1 17">Cell membrane</location>
        <topology evidence="1 17">Multi-pass membrane protein</topology>
    </subcellularLocation>
</comment>
<dbReference type="HAMAP" id="MF_02241">
    <property type="entry name" value="PIP_synthase"/>
    <property type="match status" value="1"/>
</dbReference>
<proteinExistence type="inferred from homology"/>
<feature type="transmembrane region" description="Helical" evidence="17">
    <location>
        <begin position="154"/>
        <end position="187"/>
    </location>
</feature>
<evidence type="ECO:0000256" key="5">
    <source>
        <dbReference type="ARBA" id="ARBA00011738"/>
    </source>
</evidence>
<name>A0A927JBE8_9ACTN</name>
<dbReference type="GO" id="GO:0008654">
    <property type="term" value="P:phospholipid biosynthetic process"/>
    <property type="evidence" value="ECO:0007669"/>
    <property type="project" value="UniProtKB-UniRule"/>
</dbReference>
<evidence type="ECO:0000256" key="2">
    <source>
        <dbReference type="ARBA" id="ARBA00004805"/>
    </source>
</evidence>
<feature type="binding site" evidence="17">
    <location>
        <position position="87"/>
    </location>
    <ligand>
        <name>Mg(2+)</name>
        <dbReference type="ChEBI" id="CHEBI:18420"/>
        <label>2</label>
    </ligand>
</feature>
<dbReference type="AlphaFoldDB" id="A0A927JBE8"/>
<dbReference type="InterPro" id="IPR048254">
    <property type="entry name" value="CDP_ALCOHOL_P_TRANSF_CS"/>
</dbReference>
<feature type="binding site" evidence="17">
    <location>
        <begin position="29"/>
        <end position="32"/>
    </location>
    <ligand>
        <name>a CDP-1,2-diacyl-sn-glycerol</name>
        <dbReference type="ChEBI" id="CHEBI:58332"/>
    </ligand>
</feature>
<keyword evidence="10 17" id="KW-0460">Magnesium</keyword>
<dbReference type="GO" id="GO:0016780">
    <property type="term" value="F:phosphotransferase activity, for other substituted phosphate groups"/>
    <property type="evidence" value="ECO:0007669"/>
    <property type="project" value="UniProtKB-UniRule"/>
</dbReference>
<evidence type="ECO:0000256" key="16">
    <source>
        <dbReference type="ARBA" id="ARBA00048865"/>
    </source>
</evidence>
<evidence type="ECO:0000256" key="4">
    <source>
        <dbReference type="ARBA" id="ARBA00010441"/>
    </source>
</evidence>
<dbReference type="InterPro" id="IPR044268">
    <property type="entry name" value="PIP_synthase_PgsA1"/>
</dbReference>
<feature type="transmembrane region" description="Helical" evidence="17">
    <location>
        <begin position="52"/>
        <end position="68"/>
    </location>
</feature>